<evidence type="ECO:0000313" key="2">
    <source>
        <dbReference type="EMBL" id="GAG01525.1"/>
    </source>
</evidence>
<sequence length="266" mass="31165">KVFDKKIPFYIEDFSQFMEGSKDLGIHSTTIVPLRSKDEYVGSLNLGSPIHQELSQHELELLVAIGKQMGIIIQKFESEKLLKESEEKYRKAYYQASLYRDIFAHDINNMLQNIHSSAELSSLYLNNPEKLHTLKELYDIISEQIERGKKLIDNVRKITKIDDSEVSLEKIEIFRFLEKAIEYLNNSFQARNIDIRVNSSKKRLYVFANNFLLDIFENILINAVRHNNKSKIEIIVDISMYNSKDIDYIKLEFKDNAIGISDYRKK</sequence>
<feature type="domain" description="Histidine kinase" evidence="1">
    <location>
        <begin position="102"/>
        <end position="266"/>
    </location>
</feature>
<dbReference type="EMBL" id="BARS01026515">
    <property type="protein sequence ID" value="GAG01525.1"/>
    <property type="molecule type" value="Genomic_DNA"/>
</dbReference>
<dbReference type="InterPro" id="IPR036890">
    <property type="entry name" value="HATPase_C_sf"/>
</dbReference>
<dbReference type="Gene3D" id="3.30.450.40">
    <property type="match status" value="1"/>
</dbReference>
<accession>X0U7K9</accession>
<dbReference type="GO" id="GO:0005886">
    <property type="term" value="C:plasma membrane"/>
    <property type="evidence" value="ECO:0007669"/>
    <property type="project" value="TreeGrafter"/>
</dbReference>
<dbReference type="Pfam" id="PF01590">
    <property type="entry name" value="GAF"/>
    <property type="match status" value="1"/>
</dbReference>
<dbReference type="InterPro" id="IPR005467">
    <property type="entry name" value="His_kinase_dom"/>
</dbReference>
<dbReference type="GO" id="GO:0000155">
    <property type="term" value="F:phosphorelay sensor kinase activity"/>
    <property type="evidence" value="ECO:0007669"/>
    <property type="project" value="InterPro"/>
</dbReference>
<feature type="non-terminal residue" evidence="2">
    <location>
        <position position="266"/>
    </location>
</feature>
<dbReference type="InterPro" id="IPR036097">
    <property type="entry name" value="HisK_dim/P_sf"/>
</dbReference>
<dbReference type="AlphaFoldDB" id="X0U7K9"/>
<dbReference type="InterPro" id="IPR003018">
    <property type="entry name" value="GAF"/>
</dbReference>
<dbReference type="InterPro" id="IPR029016">
    <property type="entry name" value="GAF-like_dom_sf"/>
</dbReference>
<protein>
    <recommendedName>
        <fullName evidence="1">Histidine kinase domain-containing protein</fullName>
    </recommendedName>
</protein>
<organism evidence="2">
    <name type="scientific">marine sediment metagenome</name>
    <dbReference type="NCBI Taxonomy" id="412755"/>
    <lineage>
        <taxon>unclassified sequences</taxon>
        <taxon>metagenomes</taxon>
        <taxon>ecological metagenomes</taxon>
    </lineage>
</organism>
<dbReference type="InterPro" id="IPR052023">
    <property type="entry name" value="Histidine_kinase_KdpD"/>
</dbReference>
<dbReference type="PANTHER" id="PTHR45569">
    <property type="entry name" value="SENSOR PROTEIN KDPD"/>
    <property type="match status" value="1"/>
</dbReference>
<dbReference type="SUPFAM" id="SSF55781">
    <property type="entry name" value="GAF domain-like"/>
    <property type="match status" value="1"/>
</dbReference>
<dbReference type="PANTHER" id="PTHR45569:SF1">
    <property type="entry name" value="SENSOR PROTEIN KDPD"/>
    <property type="match status" value="1"/>
</dbReference>
<dbReference type="SUPFAM" id="SSF55874">
    <property type="entry name" value="ATPase domain of HSP90 chaperone/DNA topoisomerase II/histidine kinase"/>
    <property type="match status" value="1"/>
</dbReference>
<reference evidence="2" key="1">
    <citation type="journal article" date="2014" name="Front. Microbiol.">
        <title>High frequency of phylogenetically diverse reductive dehalogenase-homologous genes in deep subseafloor sedimentary metagenomes.</title>
        <authorList>
            <person name="Kawai M."/>
            <person name="Futagami T."/>
            <person name="Toyoda A."/>
            <person name="Takaki Y."/>
            <person name="Nishi S."/>
            <person name="Hori S."/>
            <person name="Arai W."/>
            <person name="Tsubouchi T."/>
            <person name="Morono Y."/>
            <person name="Uchiyama I."/>
            <person name="Ito T."/>
            <person name="Fujiyama A."/>
            <person name="Inagaki F."/>
            <person name="Takami H."/>
        </authorList>
    </citation>
    <scope>NUCLEOTIDE SEQUENCE</scope>
    <source>
        <strain evidence="2">Expedition CK06-06</strain>
    </source>
</reference>
<proteinExistence type="predicted"/>
<feature type="non-terminal residue" evidence="2">
    <location>
        <position position="1"/>
    </location>
</feature>
<dbReference type="SUPFAM" id="SSF47384">
    <property type="entry name" value="Homodimeric domain of signal transducing histidine kinase"/>
    <property type="match status" value="1"/>
</dbReference>
<dbReference type="CDD" id="cd00082">
    <property type="entry name" value="HisKA"/>
    <property type="match status" value="1"/>
</dbReference>
<comment type="caution">
    <text evidence="2">The sequence shown here is derived from an EMBL/GenBank/DDBJ whole genome shotgun (WGS) entry which is preliminary data.</text>
</comment>
<name>X0U7K9_9ZZZZ</name>
<gene>
    <name evidence="2" type="ORF">S01H1_41779</name>
</gene>
<dbReference type="Gene3D" id="1.10.287.130">
    <property type="match status" value="1"/>
</dbReference>
<evidence type="ECO:0000259" key="1">
    <source>
        <dbReference type="PROSITE" id="PS50109"/>
    </source>
</evidence>
<dbReference type="Gene3D" id="3.30.565.10">
    <property type="entry name" value="Histidine kinase-like ATPase, C-terminal domain"/>
    <property type="match status" value="1"/>
</dbReference>
<dbReference type="InterPro" id="IPR003661">
    <property type="entry name" value="HisK_dim/P_dom"/>
</dbReference>
<dbReference type="PROSITE" id="PS50109">
    <property type="entry name" value="HIS_KIN"/>
    <property type="match status" value="1"/>
</dbReference>